<name>A0A6J7DD93_9ZZZZ</name>
<reference evidence="2" key="1">
    <citation type="submission" date="2020-05" db="EMBL/GenBank/DDBJ databases">
        <authorList>
            <person name="Chiriac C."/>
            <person name="Salcher M."/>
            <person name="Ghai R."/>
            <person name="Kavagutti S V."/>
        </authorList>
    </citation>
    <scope>NUCLEOTIDE SEQUENCE</scope>
</reference>
<evidence type="ECO:0000256" key="1">
    <source>
        <dbReference type="SAM" id="MobiDB-lite"/>
    </source>
</evidence>
<gene>
    <name evidence="2" type="ORF">UFOPK3339_00792</name>
</gene>
<protein>
    <submittedName>
        <fullName evidence="2">Unannotated protein</fullName>
    </submittedName>
</protein>
<sequence>MAIRHSTRSRCAISSGLSRLRLNVCGGDTSGSRMQNDFTLASINDDDVAIHQNVRQRGPDDGGEALFTSQNCGVRGRTAVSGDERANDIEIEQRGIGGREVSSDENERRRRLWNARGRNSHDSRDDAIGDICEISCTLGHITTRFMQSRSETGKGIENRTLSGGSAINPILHISKQHGVVGHQCQCIQNFLRESACLNSSSTKVLCGLTQRFRCTD</sequence>
<evidence type="ECO:0000313" key="2">
    <source>
        <dbReference type="EMBL" id="CAB4868982.1"/>
    </source>
</evidence>
<accession>A0A6J7DD93</accession>
<feature type="region of interest" description="Disordered" evidence="1">
    <location>
        <begin position="88"/>
        <end position="108"/>
    </location>
</feature>
<proteinExistence type="predicted"/>
<dbReference type="EMBL" id="CAFBLF010000114">
    <property type="protein sequence ID" value="CAB4868982.1"/>
    <property type="molecule type" value="Genomic_DNA"/>
</dbReference>
<dbReference type="AlphaFoldDB" id="A0A6J7DD93"/>
<organism evidence="2">
    <name type="scientific">freshwater metagenome</name>
    <dbReference type="NCBI Taxonomy" id="449393"/>
    <lineage>
        <taxon>unclassified sequences</taxon>
        <taxon>metagenomes</taxon>
        <taxon>ecological metagenomes</taxon>
    </lineage>
</organism>